<evidence type="ECO:0000313" key="1">
    <source>
        <dbReference type="EMBL" id="ETE71518.1"/>
    </source>
</evidence>
<accession>V8PC04</accession>
<feature type="non-terminal residue" evidence="1">
    <location>
        <position position="1"/>
    </location>
</feature>
<name>V8PC04_OPHHA</name>
<organism evidence="1 2">
    <name type="scientific">Ophiophagus hannah</name>
    <name type="common">King cobra</name>
    <name type="synonym">Naja hannah</name>
    <dbReference type="NCBI Taxonomy" id="8665"/>
    <lineage>
        <taxon>Eukaryota</taxon>
        <taxon>Metazoa</taxon>
        <taxon>Chordata</taxon>
        <taxon>Craniata</taxon>
        <taxon>Vertebrata</taxon>
        <taxon>Euteleostomi</taxon>
        <taxon>Lepidosauria</taxon>
        <taxon>Squamata</taxon>
        <taxon>Bifurcata</taxon>
        <taxon>Unidentata</taxon>
        <taxon>Episquamata</taxon>
        <taxon>Toxicofera</taxon>
        <taxon>Serpentes</taxon>
        <taxon>Colubroidea</taxon>
        <taxon>Elapidae</taxon>
        <taxon>Elapinae</taxon>
        <taxon>Ophiophagus</taxon>
    </lineage>
</organism>
<proteinExistence type="predicted"/>
<keyword evidence="2" id="KW-1185">Reference proteome</keyword>
<dbReference type="EMBL" id="AZIM01000348">
    <property type="protein sequence ID" value="ETE71518.1"/>
    <property type="molecule type" value="Genomic_DNA"/>
</dbReference>
<gene>
    <name evidence="1" type="primary">ADAMTSL3</name>
    <name evidence="1" type="ORF">L345_02669</name>
</gene>
<dbReference type="Proteomes" id="UP000018936">
    <property type="component" value="Unassembled WGS sequence"/>
</dbReference>
<dbReference type="OrthoDB" id="5948003at2759"/>
<reference evidence="1 2" key="1">
    <citation type="journal article" date="2013" name="Proc. Natl. Acad. Sci. U.S.A.">
        <title>The king cobra genome reveals dynamic gene evolution and adaptation in the snake venom system.</title>
        <authorList>
            <person name="Vonk F.J."/>
            <person name="Casewell N.R."/>
            <person name="Henkel C.V."/>
            <person name="Heimberg A.M."/>
            <person name="Jansen H.J."/>
            <person name="McCleary R.J."/>
            <person name="Kerkkamp H.M."/>
            <person name="Vos R.A."/>
            <person name="Guerreiro I."/>
            <person name="Calvete J.J."/>
            <person name="Wuster W."/>
            <person name="Woods A.E."/>
            <person name="Logan J.M."/>
            <person name="Harrison R.A."/>
            <person name="Castoe T.A."/>
            <person name="de Koning A.P."/>
            <person name="Pollock D.D."/>
            <person name="Yandell M."/>
            <person name="Calderon D."/>
            <person name="Renjifo C."/>
            <person name="Currier R.B."/>
            <person name="Salgado D."/>
            <person name="Pla D."/>
            <person name="Sanz L."/>
            <person name="Hyder A.S."/>
            <person name="Ribeiro J.M."/>
            <person name="Arntzen J.W."/>
            <person name="van den Thillart G.E."/>
            <person name="Boetzer M."/>
            <person name="Pirovano W."/>
            <person name="Dirks R.P."/>
            <person name="Spaink H.P."/>
            <person name="Duboule D."/>
            <person name="McGlinn E."/>
            <person name="Kini R.M."/>
            <person name="Richardson M.K."/>
        </authorList>
    </citation>
    <scope>NUCLEOTIDE SEQUENCE</scope>
    <source>
        <tissue evidence="1">Blood</tissue>
    </source>
</reference>
<protein>
    <submittedName>
        <fullName evidence="1">ADAMTS-like protein 3</fullName>
    </submittedName>
</protein>
<comment type="caution">
    <text evidence="1">The sequence shown here is derived from an EMBL/GenBank/DDBJ whole genome shotgun (WGS) entry which is preliminary data.</text>
</comment>
<sequence length="160" mass="18175">MEKPNHHADKGTKAEQLQEAYFLPEFVLSPQGSFLEDTAGEQFLTYRFDDQVDASIVKDGHMFPNNLRACTKRGLMELRSSAGVHYMFENVCQLPVGQAHVKEEDAGKHSRVLSFKEVFLPRVKLSKKHLFGEQSQALVKKEMILEGGCFSAHVYLRMKS</sequence>
<evidence type="ECO:0000313" key="2">
    <source>
        <dbReference type="Proteomes" id="UP000018936"/>
    </source>
</evidence>
<dbReference type="AlphaFoldDB" id="V8PC04"/>